<dbReference type="RefSeq" id="WP_034718564.1">
    <property type="nucleotide sequence ID" value="NZ_FOIX01000001.1"/>
</dbReference>
<evidence type="ECO:0000313" key="5">
    <source>
        <dbReference type="Proteomes" id="UP000270036"/>
    </source>
</evidence>
<keyword evidence="3" id="KW-0548">Nucleotidyltransferase</keyword>
<keyword evidence="3" id="KW-0808">Transferase</keyword>
<dbReference type="Gene3D" id="3.90.550.10">
    <property type="entry name" value="Spore Coat Polysaccharide Biosynthesis Protein SpsA, Chain A"/>
    <property type="match status" value="1"/>
</dbReference>
<reference evidence="2 4" key="1">
    <citation type="submission" date="2014-07" db="EMBL/GenBank/DDBJ databases">
        <authorList>
            <person name="Pisani N.G."/>
            <person name="Newman J.D."/>
        </authorList>
    </citation>
    <scope>NUCLEOTIDE SEQUENCE [LARGE SCALE GENOMIC DNA]</scope>
    <source>
        <strain evidence="2 4">LMG 24720</strain>
    </source>
</reference>
<evidence type="ECO:0000259" key="1">
    <source>
        <dbReference type="Pfam" id="PF00483"/>
    </source>
</evidence>
<name>A0A3S4UZP9_9FLAO</name>
<evidence type="ECO:0000313" key="2">
    <source>
        <dbReference type="EMBL" id="KEY18296.1"/>
    </source>
</evidence>
<evidence type="ECO:0000313" key="3">
    <source>
        <dbReference type="EMBL" id="VEI00950.1"/>
    </source>
</evidence>
<dbReference type="InterPro" id="IPR029044">
    <property type="entry name" value="Nucleotide-diphossugar_trans"/>
</dbReference>
<dbReference type="KEGG" id="cant:NCTC13489_02447"/>
<dbReference type="CDD" id="cd04181">
    <property type="entry name" value="NTP_transferase"/>
    <property type="match status" value="1"/>
</dbReference>
<sequence>MKIIVPMAGRGSRLRPHTLTVPKPLIPIAGKPIVQRLVEDITKVAGEKIDEIAFIIGDFGAEVEASLIQIAESLGAKGKVYTQDEALGTAHAIKCAEESMQGNVIVAFADTLFKADFILDKNSDGVIWVKKVDDPSAFGVVKLDDYGFITDFVEKPTTFVSDLAIIGIYYFNSAEKLMGEINYIIDNDIKEGGEFQLTTALENLRQKGAKFSLGKVDDWMDCGNKNATVDTNGKVLEYEIKNVANFPASAKITNCLIIPPCFIGENVEISNSKIGPRVSIGNNTKIINSNIDNSLIQENTMIDHGNLSNSMIGNSAQYYGVAREISLGDFSVLDFLSKEESHK</sequence>
<dbReference type="OrthoDB" id="9803871at2"/>
<accession>A0A3S4UZP9</accession>
<organism evidence="3 5">
    <name type="scientific">Kaistella antarctica</name>
    <dbReference type="NCBI Taxonomy" id="266748"/>
    <lineage>
        <taxon>Bacteria</taxon>
        <taxon>Pseudomonadati</taxon>
        <taxon>Bacteroidota</taxon>
        <taxon>Flavobacteriia</taxon>
        <taxon>Flavobacteriales</taxon>
        <taxon>Weeksellaceae</taxon>
        <taxon>Chryseobacterium group</taxon>
        <taxon>Kaistella</taxon>
    </lineage>
</organism>
<dbReference type="PANTHER" id="PTHR22572">
    <property type="entry name" value="SUGAR-1-PHOSPHATE GUANYL TRANSFERASE"/>
    <property type="match status" value="1"/>
</dbReference>
<dbReference type="Pfam" id="PF00483">
    <property type="entry name" value="NTP_transferase"/>
    <property type="match status" value="1"/>
</dbReference>
<dbReference type="Gene3D" id="2.160.10.10">
    <property type="entry name" value="Hexapeptide repeat proteins"/>
    <property type="match status" value="1"/>
</dbReference>
<dbReference type="SUPFAM" id="SSF53448">
    <property type="entry name" value="Nucleotide-diphospho-sugar transferases"/>
    <property type="match status" value="1"/>
</dbReference>
<dbReference type="InterPro" id="IPR050486">
    <property type="entry name" value="Mannose-1P_guanyltransferase"/>
</dbReference>
<dbReference type="InterPro" id="IPR005835">
    <property type="entry name" value="NTP_transferase_dom"/>
</dbReference>
<evidence type="ECO:0000313" key="4">
    <source>
        <dbReference type="Proteomes" id="UP000028349"/>
    </source>
</evidence>
<dbReference type="STRING" id="266748.HY04_07190"/>
<feature type="domain" description="Nucleotidyl transferase" evidence="1">
    <location>
        <begin position="7"/>
        <end position="236"/>
    </location>
</feature>
<dbReference type="EMBL" id="LR134441">
    <property type="protein sequence ID" value="VEI00950.1"/>
    <property type="molecule type" value="Genomic_DNA"/>
</dbReference>
<keyword evidence="4" id="KW-1185">Reference proteome</keyword>
<proteinExistence type="predicted"/>
<protein>
    <submittedName>
        <fullName evidence="2">Nucleotidyltransferase</fullName>
    </submittedName>
    <submittedName>
        <fullName evidence="3">UTP--glucose-1-phosphate uridylyltransferase</fullName>
        <ecNumber evidence="3">2.7.7.9</ecNumber>
    </submittedName>
</protein>
<dbReference type="EMBL" id="JPEP01000002">
    <property type="protein sequence ID" value="KEY18296.1"/>
    <property type="molecule type" value="Genomic_DNA"/>
</dbReference>
<dbReference type="Proteomes" id="UP000270036">
    <property type="component" value="Chromosome"/>
</dbReference>
<dbReference type="EC" id="2.7.7.9" evidence="3"/>
<gene>
    <name evidence="3" type="primary">gtaB</name>
    <name evidence="2" type="ORF">HY04_07190</name>
    <name evidence="3" type="ORF">NCTC13489_02447</name>
</gene>
<dbReference type="GO" id="GO:0003983">
    <property type="term" value="F:UTP:glucose-1-phosphate uridylyltransferase activity"/>
    <property type="evidence" value="ECO:0007669"/>
    <property type="project" value="UniProtKB-EC"/>
</dbReference>
<reference evidence="3 5" key="2">
    <citation type="submission" date="2018-12" db="EMBL/GenBank/DDBJ databases">
        <authorList>
            <consortium name="Pathogen Informatics"/>
        </authorList>
    </citation>
    <scope>NUCLEOTIDE SEQUENCE [LARGE SCALE GENOMIC DNA]</scope>
    <source>
        <strain evidence="3 5">NCTC13489</strain>
    </source>
</reference>
<dbReference type="AlphaFoldDB" id="A0A3S4UZP9"/>
<dbReference type="Proteomes" id="UP000028349">
    <property type="component" value="Unassembled WGS sequence"/>
</dbReference>